<evidence type="ECO:0000256" key="1">
    <source>
        <dbReference type="SAM" id="MobiDB-lite"/>
    </source>
</evidence>
<comment type="caution">
    <text evidence="3">The sequence shown here is derived from an EMBL/GenBank/DDBJ whole genome shotgun (WGS) entry which is preliminary data.</text>
</comment>
<protein>
    <submittedName>
        <fullName evidence="3">Uncharacterized protein</fullName>
    </submittedName>
</protein>
<evidence type="ECO:0000256" key="2">
    <source>
        <dbReference type="SAM" id="Phobius"/>
    </source>
</evidence>
<dbReference type="RefSeq" id="WP_220205634.1">
    <property type="nucleotide sequence ID" value="NZ_BNJK01000001.1"/>
</dbReference>
<proteinExistence type="predicted"/>
<keyword evidence="2" id="KW-1133">Transmembrane helix</keyword>
<evidence type="ECO:0000313" key="3">
    <source>
        <dbReference type="EMBL" id="GHO94927.1"/>
    </source>
</evidence>
<reference evidence="3" key="1">
    <citation type="submission" date="2020-10" db="EMBL/GenBank/DDBJ databases">
        <title>Taxonomic study of unclassified bacteria belonging to the class Ktedonobacteria.</title>
        <authorList>
            <person name="Yabe S."/>
            <person name="Wang C.M."/>
            <person name="Zheng Y."/>
            <person name="Sakai Y."/>
            <person name="Cavaletti L."/>
            <person name="Monciardini P."/>
            <person name="Donadio S."/>
        </authorList>
    </citation>
    <scope>NUCLEOTIDE SEQUENCE</scope>
    <source>
        <strain evidence="3">ID150040</strain>
    </source>
</reference>
<dbReference type="AlphaFoldDB" id="A0A8J3N220"/>
<dbReference type="EMBL" id="BNJK01000001">
    <property type="protein sequence ID" value="GHO94927.1"/>
    <property type="molecule type" value="Genomic_DNA"/>
</dbReference>
<feature type="compositionally biased region" description="Polar residues" evidence="1">
    <location>
        <begin position="1"/>
        <end position="11"/>
    </location>
</feature>
<name>A0A8J3N220_9CHLR</name>
<keyword evidence="2" id="KW-0472">Membrane</keyword>
<keyword evidence="2" id="KW-0812">Transmembrane</keyword>
<gene>
    <name evidence="3" type="ORF">KSF_049750</name>
</gene>
<feature type="region of interest" description="Disordered" evidence="1">
    <location>
        <begin position="1"/>
        <end position="24"/>
    </location>
</feature>
<accession>A0A8J3N220</accession>
<dbReference type="Proteomes" id="UP000597444">
    <property type="component" value="Unassembled WGS sequence"/>
</dbReference>
<sequence length="386" mass="42911">MSMSEFESNLHASDDDLPMQHQALPDDFSEDDIEFAQELGVLFSPEKEEMPPSFVQTLLEPENPRFQPVEHGFELKTRARVFRQLKLQRRLFHPQPAFAQLYPVRRSLAALVAAVMLFMLVTMVVTSNSFAAGMVYLLSGPHSGVVQFYAYPAPAHQSQAEQPAPVQETSPPRLSLLEMQQNLNFQVHWPSYLPAHYSVDSVNLYKGSENVWTDGPIMQLVCTLSLPGVQPHGTGNIIILELKPMGDGKVLQGVAINSSHQIKIGSNGEPGLVVNGQWHSINKTTHTWVDNGSVELIYERNGIIFWIQGDQRDGIDKDGKVLAEIATSLTPLDVSRIAHMSRFDGLQQSADDLGFTYVGDIYDSDILIVPDPDKPITPARSTMHLS</sequence>
<feature type="transmembrane region" description="Helical" evidence="2">
    <location>
        <begin position="108"/>
        <end position="138"/>
    </location>
</feature>
<evidence type="ECO:0000313" key="4">
    <source>
        <dbReference type="Proteomes" id="UP000597444"/>
    </source>
</evidence>
<organism evidence="3 4">
    <name type="scientific">Reticulibacter mediterranei</name>
    <dbReference type="NCBI Taxonomy" id="2778369"/>
    <lineage>
        <taxon>Bacteria</taxon>
        <taxon>Bacillati</taxon>
        <taxon>Chloroflexota</taxon>
        <taxon>Ktedonobacteria</taxon>
        <taxon>Ktedonobacterales</taxon>
        <taxon>Reticulibacteraceae</taxon>
        <taxon>Reticulibacter</taxon>
    </lineage>
</organism>
<keyword evidence="4" id="KW-1185">Reference proteome</keyword>